<evidence type="ECO:0000313" key="9">
    <source>
        <dbReference type="RefSeq" id="XP_026671369.1"/>
    </source>
</evidence>
<feature type="domain" description="Fatty acyl-CoA reductase C-terminal" evidence="6">
    <location>
        <begin position="383"/>
        <end position="469"/>
    </location>
</feature>
<dbReference type="KEGG" id="ccal:113464653"/>
<dbReference type="GO" id="GO:0005777">
    <property type="term" value="C:peroxisome"/>
    <property type="evidence" value="ECO:0007669"/>
    <property type="project" value="TreeGrafter"/>
</dbReference>
<evidence type="ECO:0000256" key="2">
    <source>
        <dbReference type="ARBA" id="ARBA00022516"/>
    </source>
</evidence>
<evidence type="ECO:0000259" key="6">
    <source>
        <dbReference type="Pfam" id="PF03015"/>
    </source>
</evidence>
<dbReference type="GO" id="GO:0035336">
    <property type="term" value="P:long-chain fatty-acyl-CoA metabolic process"/>
    <property type="evidence" value="ECO:0007669"/>
    <property type="project" value="TreeGrafter"/>
</dbReference>
<dbReference type="InterPro" id="IPR026055">
    <property type="entry name" value="FAR"/>
</dbReference>
<protein>
    <recommendedName>
        <fullName evidence="4">Fatty acyl-CoA reductase</fullName>
        <ecNumber evidence="4">1.2.1.84</ecNumber>
    </recommendedName>
</protein>
<dbReference type="InterPro" id="IPR013120">
    <property type="entry name" value="FAR_NAD-bd"/>
</dbReference>
<dbReference type="InterPro" id="IPR033640">
    <property type="entry name" value="FAR_C"/>
</dbReference>
<dbReference type="PANTHER" id="PTHR11011:SF60">
    <property type="entry name" value="FATTY ACYL-COA REDUCTASE-RELATED"/>
    <property type="match status" value="1"/>
</dbReference>
<evidence type="ECO:0000256" key="3">
    <source>
        <dbReference type="ARBA" id="ARBA00023098"/>
    </source>
</evidence>
<keyword evidence="8" id="KW-1185">Reference proteome</keyword>
<dbReference type="PANTHER" id="PTHR11011">
    <property type="entry name" value="MALE STERILITY PROTEIN 2-RELATED"/>
    <property type="match status" value="1"/>
</dbReference>
<evidence type="ECO:0000256" key="4">
    <source>
        <dbReference type="RuleBase" id="RU363097"/>
    </source>
</evidence>
<dbReference type="Pfam" id="PF07993">
    <property type="entry name" value="NAD_binding_4"/>
    <property type="match status" value="1"/>
</dbReference>
<dbReference type="Gene3D" id="3.40.50.720">
    <property type="entry name" value="NAD(P)-binding Rossmann-like Domain"/>
    <property type="match status" value="1"/>
</dbReference>
<dbReference type="GO" id="GO:0080019">
    <property type="term" value="F:alcohol-forming very long-chain fatty acyl-CoA reductase activity"/>
    <property type="evidence" value="ECO:0007669"/>
    <property type="project" value="InterPro"/>
</dbReference>
<dbReference type="AlphaFoldDB" id="A0AAJ7S4R9"/>
<feature type="domain" description="Thioester reductase (TE)" evidence="7">
    <location>
        <begin position="36"/>
        <end position="309"/>
    </location>
</feature>
<dbReference type="Pfam" id="PF03015">
    <property type="entry name" value="Sterile"/>
    <property type="match status" value="1"/>
</dbReference>
<dbReference type="Proteomes" id="UP000694925">
    <property type="component" value="Unplaced"/>
</dbReference>
<keyword evidence="3 4" id="KW-0443">Lipid metabolism</keyword>
<keyword evidence="4" id="KW-0521">NADP</keyword>
<evidence type="ECO:0000259" key="7">
    <source>
        <dbReference type="Pfam" id="PF07993"/>
    </source>
</evidence>
<keyword evidence="4" id="KW-0812">Transmembrane</keyword>
<dbReference type="RefSeq" id="XP_026671369.1">
    <property type="nucleotide sequence ID" value="XM_026815568.1"/>
</dbReference>
<keyword evidence="2 4" id="KW-0444">Lipid biosynthesis</keyword>
<feature type="transmembrane region" description="Helical" evidence="4">
    <location>
        <begin position="374"/>
        <end position="397"/>
    </location>
</feature>
<dbReference type="SUPFAM" id="SSF51735">
    <property type="entry name" value="NAD(P)-binding Rossmann-fold domains"/>
    <property type="match status" value="1"/>
</dbReference>
<sequence length="517" mass="59725">MDNVGAAAPFAGREGRSGEGDDSRIAKFYAGKHVLLTGCPGYLGTLILEKLLRTCTDVGKIYIMIRPKRDVSAEERMKKMLQNEVFDRMRGANPNFGEKIVPIYGDLQKPDLGISSEDRLRLTSNVNIIIHNAAMVYFFAKPSVLLRINVIGTLKLLELAAECRSFDLFVYTSTAYSHHHKSTIGEEFYAPPCGLETILDIIRVDEENATGLSKEALKDIIGSWINLYSFSKAVTEGVVHDFSRKHSLPCIVYRPSILSETYKEPIDAWVGNKHGPIVITYACALGILRVVRMIKKNSMDFVPADFTTNNLLAIIWDHVTYRKSKEPEVYNYASSDWNSFTIKMAVEQFPMAVRKYPLSKMVWYPCFMTVENSIGFFILHTLWHVFPAIIVDLILLLRLRKPMAIKMLLKAYKNHDELIYFFSNWVIKTDKSKRILDRMNATDLSQFQFNLNEVNWNKKVEMILRSIRRLTKEPVDKNPVADRKFRTMQILHYIVCSFIILFWLFFLHRMMHTFYNY</sequence>
<name>A0AAJ7S4R9_9HYME</name>
<dbReference type="EC" id="1.2.1.84" evidence="4"/>
<comment type="function">
    <text evidence="4">Catalyzes the reduction of fatty acyl-CoA to fatty alcohols.</text>
</comment>
<proteinExistence type="inferred from homology"/>
<reference evidence="9" key="1">
    <citation type="submission" date="2025-08" db="UniProtKB">
        <authorList>
            <consortium name="RefSeq"/>
        </authorList>
    </citation>
    <scope>IDENTIFICATION</scope>
    <source>
        <tissue evidence="9">Whole body</tissue>
    </source>
</reference>
<organism evidence="8 9">
    <name type="scientific">Ceratina calcarata</name>
    <dbReference type="NCBI Taxonomy" id="156304"/>
    <lineage>
        <taxon>Eukaryota</taxon>
        <taxon>Metazoa</taxon>
        <taxon>Ecdysozoa</taxon>
        <taxon>Arthropoda</taxon>
        <taxon>Hexapoda</taxon>
        <taxon>Insecta</taxon>
        <taxon>Pterygota</taxon>
        <taxon>Neoptera</taxon>
        <taxon>Endopterygota</taxon>
        <taxon>Hymenoptera</taxon>
        <taxon>Apocrita</taxon>
        <taxon>Aculeata</taxon>
        <taxon>Apoidea</taxon>
        <taxon>Anthophila</taxon>
        <taxon>Apidae</taxon>
        <taxon>Ceratina</taxon>
        <taxon>Zadontomerus</taxon>
    </lineage>
</organism>
<feature type="transmembrane region" description="Helical" evidence="4">
    <location>
        <begin position="490"/>
        <end position="511"/>
    </location>
</feature>
<dbReference type="GO" id="GO:0102965">
    <property type="term" value="F:alcohol-forming long-chain fatty acyl-CoA reductase activity"/>
    <property type="evidence" value="ECO:0007669"/>
    <property type="project" value="UniProtKB-EC"/>
</dbReference>
<accession>A0AAJ7S4R9</accession>
<comment type="catalytic activity">
    <reaction evidence="4">
        <text>a long-chain fatty acyl-CoA + 2 NADPH + 2 H(+) = a long-chain primary fatty alcohol + 2 NADP(+) + CoA</text>
        <dbReference type="Rhea" id="RHEA:52716"/>
        <dbReference type="ChEBI" id="CHEBI:15378"/>
        <dbReference type="ChEBI" id="CHEBI:57287"/>
        <dbReference type="ChEBI" id="CHEBI:57783"/>
        <dbReference type="ChEBI" id="CHEBI:58349"/>
        <dbReference type="ChEBI" id="CHEBI:77396"/>
        <dbReference type="ChEBI" id="CHEBI:83139"/>
        <dbReference type="EC" id="1.2.1.84"/>
    </reaction>
</comment>
<keyword evidence="4" id="KW-0560">Oxidoreductase</keyword>
<dbReference type="CDD" id="cd05236">
    <property type="entry name" value="FAR-N_SDR_e"/>
    <property type="match status" value="1"/>
</dbReference>
<evidence type="ECO:0000313" key="8">
    <source>
        <dbReference type="Proteomes" id="UP000694925"/>
    </source>
</evidence>
<dbReference type="CDD" id="cd09071">
    <property type="entry name" value="FAR_C"/>
    <property type="match status" value="1"/>
</dbReference>
<dbReference type="InterPro" id="IPR036291">
    <property type="entry name" value="NAD(P)-bd_dom_sf"/>
</dbReference>
<evidence type="ECO:0000256" key="5">
    <source>
        <dbReference type="SAM" id="MobiDB-lite"/>
    </source>
</evidence>
<comment type="similarity">
    <text evidence="1 4">Belongs to the fatty acyl-CoA reductase family.</text>
</comment>
<keyword evidence="4" id="KW-1133">Transmembrane helix</keyword>
<feature type="region of interest" description="Disordered" evidence="5">
    <location>
        <begin position="1"/>
        <end position="22"/>
    </location>
</feature>
<dbReference type="GeneID" id="113464653"/>
<feature type="compositionally biased region" description="Basic and acidic residues" evidence="5">
    <location>
        <begin position="13"/>
        <end position="22"/>
    </location>
</feature>
<keyword evidence="4" id="KW-0472">Membrane</keyword>
<evidence type="ECO:0000256" key="1">
    <source>
        <dbReference type="ARBA" id="ARBA00005928"/>
    </source>
</evidence>
<gene>
    <name evidence="9" type="primary">LOC113464653</name>
</gene>